<name>A0A8K0SMZ1_9HYPO</name>
<evidence type="ECO:0000256" key="1">
    <source>
        <dbReference type="SAM" id="MobiDB-lite"/>
    </source>
</evidence>
<dbReference type="AlphaFoldDB" id="A0A8K0SMZ1"/>
<evidence type="ECO:0000313" key="2">
    <source>
        <dbReference type="EMBL" id="KAH7309873.1"/>
    </source>
</evidence>
<dbReference type="Proteomes" id="UP000813444">
    <property type="component" value="Unassembled WGS sequence"/>
</dbReference>
<proteinExistence type="predicted"/>
<evidence type="ECO:0000313" key="3">
    <source>
        <dbReference type="Proteomes" id="UP000813444"/>
    </source>
</evidence>
<protein>
    <submittedName>
        <fullName evidence="2">Uncharacterized protein</fullName>
    </submittedName>
</protein>
<reference evidence="2" key="1">
    <citation type="journal article" date="2021" name="Nat. Commun.">
        <title>Genetic determinants of endophytism in the Arabidopsis root mycobiome.</title>
        <authorList>
            <person name="Mesny F."/>
            <person name="Miyauchi S."/>
            <person name="Thiergart T."/>
            <person name="Pickel B."/>
            <person name="Atanasova L."/>
            <person name="Karlsson M."/>
            <person name="Huettel B."/>
            <person name="Barry K.W."/>
            <person name="Haridas S."/>
            <person name="Chen C."/>
            <person name="Bauer D."/>
            <person name="Andreopoulos W."/>
            <person name="Pangilinan J."/>
            <person name="LaButti K."/>
            <person name="Riley R."/>
            <person name="Lipzen A."/>
            <person name="Clum A."/>
            <person name="Drula E."/>
            <person name="Henrissat B."/>
            <person name="Kohler A."/>
            <person name="Grigoriev I.V."/>
            <person name="Martin F.M."/>
            <person name="Hacquard S."/>
        </authorList>
    </citation>
    <scope>NUCLEOTIDE SEQUENCE</scope>
    <source>
        <strain evidence="2">MPI-CAGE-CH-0235</strain>
    </source>
</reference>
<organism evidence="2 3">
    <name type="scientific">Stachybotrys elegans</name>
    <dbReference type="NCBI Taxonomy" id="80388"/>
    <lineage>
        <taxon>Eukaryota</taxon>
        <taxon>Fungi</taxon>
        <taxon>Dikarya</taxon>
        <taxon>Ascomycota</taxon>
        <taxon>Pezizomycotina</taxon>
        <taxon>Sordariomycetes</taxon>
        <taxon>Hypocreomycetidae</taxon>
        <taxon>Hypocreales</taxon>
        <taxon>Stachybotryaceae</taxon>
        <taxon>Stachybotrys</taxon>
    </lineage>
</organism>
<dbReference type="EMBL" id="JAGPNK010000013">
    <property type="protein sequence ID" value="KAH7309873.1"/>
    <property type="molecule type" value="Genomic_DNA"/>
</dbReference>
<feature type="region of interest" description="Disordered" evidence="1">
    <location>
        <begin position="26"/>
        <end position="62"/>
    </location>
</feature>
<comment type="caution">
    <text evidence="2">The sequence shown here is derived from an EMBL/GenBank/DDBJ whole genome shotgun (WGS) entry which is preliminary data.</text>
</comment>
<keyword evidence="3" id="KW-1185">Reference proteome</keyword>
<sequence>MERKERIVHSTGDGLVLYSFVGRRRSSSKRSGLTVRLATDGPQKADGANHRPPGASLGWQWR</sequence>
<gene>
    <name evidence="2" type="ORF">B0I35DRAFT_440746</name>
</gene>
<accession>A0A8K0SMZ1</accession>